<dbReference type="AlphaFoldDB" id="A0A4R3I7P4"/>
<comment type="caution">
    <text evidence="3">The sequence shown here is derived from an EMBL/GenBank/DDBJ whole genome shotgun (WGS) entry which is preliminary data.</text>
</comment>
<dbReference type="InterPro" id="IPR036514">
    <property type="entry name" value="SGNH_hydro_sf"/>
</dbReference>
<feature type="domain" description="SGNH hydrolase-type esterase" evidence="2">
    <location>
        <begin position="25"/>
        <end position="180"/>
    </location>
</feature>
<protein>
    <submittedName>
        <fullName evidence="3">Acyl-CoA thioesterase-1</fullName>
    </submittedName>
</protein>
<dbReference type="InterPro" id="IPR051532">
    <property type="entry name" value="Ester_Hydrolysis_Enzymes"/>
</dbReference>
<dbReference type="PANTHER" id="PTHR30383:SF24">
    <property type="entry name" value="THIOESTERASE 1_PROTEASE 1_LYSOPHOSPHOLIPASE L1"/>
    <property type="match status" value="1"/>
</dbReference>
<dbReference type="Pfam" id="PF13472">
    <property type="entry name" value="Lipase_GDSL_2"/>
    <property type="match status" value="1"/>
</dbReference>
<feature type="signal peptide" evidence="1">
    <location>
        <begin position="1"/>
        <end position="19"/>
    </location>
</feature>
<evidence type="ECO:0000313" key="3">
    <source>
        <dbReference type="EMBL" id="TCS42057.1"/>
    </source>
</evidence>
<dbReference type="PANTHER" id="PTHR30383">
    <property type="entry name" value="THIOESTERASE 1/PROTEASE 1/LYSOPHOSPHOLIPASE L1"/>
    <property type="match status" value="1"/>
</dbReference>
<gene>
    <name evidence="3" type="ORF">BCF53_104161</name>
</gene>
<evidence type="ECO:0000313" key="4">
    <source>
        <dbReference type="Proteomes" id="UP000295793"/>
    </source>
</evidence>
<reference evidence="3 4" key="1">
    <citation type="submission" date="2019-03" db="EMBL/GenBank/DDBJ databases">
        <title>Genomic Encyclopedia of Archaeal and Bacterial Type Strains, Phase II (KMG-II): from individual species to whole genera.</title>
        <authorList>
            <person name="Goeker M."/>
        </authorList>
    </citation>
    <scope>NUCLEOTIDE SEQUENCE [LARGE SCALE GENOMIC DNA]</scope>
    <source>
        <strain evidence="3 4">DSM 15388</strain>
    </source>
</reference>
<dbReference type="Gene3D" id="3.40.50.1110">
    <property type="entry name" value="SGNH hydrolase"/>
    <property type="match status" value="1"/>
</dbReference>
<name>A0A4R3I7P4_9GAMM</name>
<evidence type="ECO:0000256" key="1">
    <source>
        <dbReference type="SAM" id="SignalP"/>
    </source>
</evidence>
<dbReference type="CDD" id="cd01822">
    <property type="entry name" value="Lysophospholipase_L1_like"/>
    <property type="match status" value="1"/>
</dbReference>
<dbReference type="GO" id="GO:0004622">
    <property type="term" value="F:phosphatidylcholine lysophospholipase activity"/>
    <property type="evidence" value="ECO:0007669"/>
    <property type="project" value="TreeGrafter"/>
</dbReference>
<sequence length="200" mass="21445">MYGLFLAVFLCHFTQLSQAQTILVHGDSLSAGYGINPQESWVALLTQALQPEHEVLNTSISGETTRGGLERLPVLLSSVKPDILILELGANDGLRGFPVTMMQQNLEAMVTMSQNMGASVIVVGTHLPPNFGKRYTEPFFKAFENVALASGSAYLPFLLEGVALEPSLMQSDGLHPTAEAQPIILQNVLPLVQQALTAGG</sequence>
<dbReference type="OrthoDB" id="9786188at2"/>
<accession>A0A4R3I7P4</accession>
<feature type="chain" id="PRO_5020321122" evidence="1">
    <location>
        <begin position="20"/>
        <end position="200"/>
    </location>
</feature>
<organism evidence="3 4">
    <name type="scientific">Reinekea marinisedimentorum</name>
    <dbReference type="NCBI Taxonomy" id="230495"/>
    <lineage>
        <taxon>Bacteria</taxon>
        <taxon>Pseudomonadati</taxon>
        <taxon>Pseudomonadota</taxon>
        <taxon>Gammaproteobacteria</taxon>
        <taxon>Oceanospirillales</taxon>
        <taxon>Saccharospirillaceae</taxon>
        <taxon>Reinekea</taxon>
    </lineage>
</organism>
<dbReference type="InterPro" id="IPR013830">
    <property type="entry name" value="SGNH_hydro"/>
</dbReference>
<proteinExistence type="predicted"/>
<dbReference type="SUPFAM" id="SSF52266">
    <property type="entry name" value="SGNH hydrolase"/>
    <property type="match status" value="1"/>
</dbReference>
<evidence type="ECO:0000259" key="2">
    <source>
        <dbReference type="Pfam" id="PF13472"/>
    </source>
</evidence>
<keyword evidence="4" id="KW-1185">Reference proteome</keyword>
<dbReference type="EMBL" id="SLZR01000004">
    <property type="protein sequence ID" value="TCS42057.1"/>
    <property type="molecule type" value="Genomic_DNA"/>
</dbReference>
<keyword evidence="1" id="KW-0732">Signal</keyword>
<dbReference type="Proteomes" id="UP000295793">
    <property type="component" value="Unassembled WGS sequence"/>
</dbReference>